<accession>A0A2I3RXJ3</accession>
<keyword evidence="1" id="KW-1133">Transmembrane helix</keyword>
<reference evidence="2" key="2">
    <citation type="submission" date="2025-08" db="UniProtKB">
        <authorList>
            <consortium name="Ensembl"/>
        </authorList>
    </citation>
    <scope>IDENTIFICATION</scope>
</reference>
<dbReference type="Bgee" id="ENSPTRG00000048732">
    <property type="expression patterns" value="Expressed in temporal lobe and 19 other cell types or tissues"/>
</dbReference>
<dbReference type="Ensembl" id="ENSPTRT00000101718.1">
    <property type="protein sequence ID" value="ENSPTRP00000069324.1"/>
    <property type="gene ID" value="ENSPTRG00000048732.1"/>
</dbReference>
<evidence type="ECO:0000256" key="1">
    <source>
        <dbReference type="SAM" id="Phobius"/>
    </source>
</evidence>
<dbReference type="OMA" id="AFYMEIL"/>
<dbReference type="InParanoid" id="A0A2I3RXJ3"/>
<keyword evidence="3" id="KW-1185">Reference proteome</keyword>
<protein>
    <submittedName>
        <fullName evidence="2">Uncharacterized protein</fullName>
    </submittedName>
</protein>
<organism evidence="2 3">
    <name type="scientific">Pan troglodytes</name>
    <name type="common">Chimpanzee</name>
    <dbReference type="NCBI Taxonomy" id="9598"/>
    <lineage>
        <taxon>Eukaryota</taxon>
        <taxon>Metazoa</taxon>
        <taxon>Chordata</taxon>
        <taxon>Craniata</taxon>
        <taxon>Vertebrata</taxon>
        <taxon>Euteleostomi</taxon>
        <taxon>Mammalia</taxon>
        <taxon>Eutheria</taxon>
        <taxon>Euarchontoglires</taxon>
        <taxon>Primates</taxon>
        <taxon>Haplorrhini</taxon>
        <taxon>Catarrhini</taxon>
        <taxon>Hominidae</taxon>
        <taxon>Pan</taxon>
    </lineage>
</organism>
<proteinExistence type="predicted"/>
<keyword evidence="1" id="KW-0812">Transmembrane</keyword>
<keyword evidence="1" id="KW-0472">Membrane</keyword>
<evidence type="ECO:0000313" key="3">
    <source>
        <dbReference type="Proteomes" id="UP000002277"/>
    </source>
</evidence>
<dbReference type="GeneTree" id="ENSGT00990000204793"/>
<dbReference type="AlphaFoldDB" id="A0A2I3RXJ3"/>
<dbReference type="EMBL" id="AACZ04048078">
    <property type="status" value="NOT_ANNOTATED_CDS"/>
    <property type="molecule type" value="Genomic_DNA"/>
</dbReference>
<evidence type="ECO:0000313" key="2">
    <source>
        <dbReference type="Ensembl" id="ENSPTRP00000069324.1"/>
    </source>
</evidence>
<reference evidence="2 3" key="1">
    <citation type="journal article" date="2005" name="Nature">
        <title>Initial sequence of the chimpanzee genome and comparison with the human genome.</title>
        <authorList>
            <consortium name="Chimpanzee sequencing and analysis consortium"/>
        </authorList>
    </citation>
    <scope>NUCLEOTIDE SEQUENCE [LARGE SCALE GENOMIC DNA]</scope>
</reference>
<reference evidence="2" key="3">
    <citation type="submission" date="2025-09" db="UniProtKB">
        <authorList>
            <consortium name="Ensembl"/>
        </authorList>
    </citation>
    <scope>IDENTIFICATION</scope>
</reference>
<feature type="transmembrane region" description="Helical" evidence="1">
    <location>
        <begin position="20"/>
        <end position="39"/>
    </location>
</feature>
<name>A0A2I3RXJ3_PANTR</name>
<dbReference type="Proteomes" id="UP000002277">
    <property type="component" value="Chromosome 3"/>
</dbReference>
<sequence length="64" mass="7277">VLHLIFNVTGLATLRGISEANSGGCGLHILHCFYILVFISSYHLRLRHKAFYMEILQITAIYVK</sequence>